<sequence length="538" mass="61043">MTTESIQNEIQNLKTRLDELATELASALSRESHLKLIVAKYKHMLFGAKSEKRDVSSEQPWLFPLPKTEEASAAEQNATDIATHTRTTKRKFSDDDEAPEGTFPEHLPQREQIIDEKPDGVADADLELVTEKITERLGASPEEYYVIRIVRKVYKNKSTGKFHTPEAPDHVLGRRCKVSEMCIIMFVIKKFLWHLPLYRQQQQLRLQGINISRDSLTKWAIELGGLFLPIANAIATSIRGSPVVHMDETPMRVGKKDKDGKKKFGTGFFWPILAAGIGVSFIYRPSRCWSEVKTILKEFSGVLISDAYGAYEDYAEKAQLKWQLCWMHIRRDFIDAERSQPKLAKEALGYIQELYRIENSLRGESDEKRSVERLKQSQPVLDKFHTWLVSASGKPEVITDELLSKAVSYVLPRWEAACLFVGDGAIPIDNGKDERAIRPTKLGMKNWLHCASEEGADTAAVFYTLIGSALMHGIHPYYYLLDLTKRITDPKLTAMDLTPANWKMRFYEEAVPVHLRDVIKPGEPAVGGPKAMQEVNLP</sequence>
<keyword evidence="1" id="KW-0175">Coiled coil</keyword>
<evidence type="ECO:0000259" key="3">
    <source>
        <dbReference type="Pfam" id="PF03050"/>
    </source>
</evidence>
<feature type="compositionally biased region" description="Polar residues" evidence="2">
    <location>
        <begin position="74"/>
        <end position="85"/>
    </location>
</feature>
<feature type="domain" description="Transposase IS66 central" evidence="3">
    <location>
        <begin position="186"/>
        <end position="457"/>
    </location>
</feature>
<dbReference type="AlphaFoldDB" id="A0A7U7GBM0"/>
<dbReference type="Pfam" id="PF03050">
    <property type="entry name" value="DDE_Tnp_IS66"/>
    <property type="match status" value="1"/>
</dbReference>
<gene>
    <name evidence="5" type="ORF">BN874_2370001</name>
</gene>
<comment type="caution">
    <text evidence="5">The sequence shown here is derived from an EMBL/GenBank/DDBJ whole genome shotgun (WGS) entry which is preliminary data.</text>
</comment>
<dbReference type="EMBL" id="CBTK010000154">
    <property type="protein sequence ID" value="CDH45421.1"/>
    <property type="molecule type" value="Genomic_DNA"/>
</dbReference>
<feature type="domain" description="Transposase TnpC homeodomain" evidence="4">
    <location>
        <begin position="33"/>
        <end position="111"/>
    </location>
</feature>
<reference evidence="5 6" key="1">
    <citation type="journal article" date="2014" name="ISME J.">
        <title>Candidatus Competibacter-lineage genomes retrieved from metagenomes reveal functional metabolic diversity.</title>
        <authorList>
            <person name="McIlroy S.J."/>
            <person name="Albertsen M."/>
            <person name="Andresen E.K."/>
            <person name="Saunders A.M."/>
            <person name="Kristiansen R."/>
            <person name="Stokholm-Bjerregaard M."/>
            <person name="Nielsen K.L."/>
            <person name="Nielsen P.H."/>
        </authorList>
    </citation>
    <scope>NUCLEOTIDE SEQUENCE [LARGE SCALE GENOMIC DNA]</scope>
    <source>
        <strain evidence="5 6">Run_B_J11</strain>
    </source>
</reference>
<feature type="compositionally biased region" description="Basic and acidic residues" evidence="2">
    <location>
        <begin position="107"/>
        <end position="116"/>
    </location>
</feature>
<evidence type="ECO:0000313" key="5">
    <source>
        <dbReference type="EMBL" id="CDH45421.1"/>
    </source>
</evidence>
<keyword evidence="6" id="KW-1185">Reference proteome</keyword>
<dbReference type="InterPro" id="IPR004291">
    <property type="entry name" value="Transposase_IS66_central"/>
</dbReference>
<feature type="coiled-coil region" evidence="1">
    <location>
        <begin position="3"/>
        <end position="30"/>
    </location>
</feature>
<evidence type="ECO:0000256" key="2">
    <source>
        <dbReference type="SAM" id="MobiDB-lite"/>
    </source>
</evidence>
<proteinExistence type="predicted"/>
<feature type="region of interest" description="Disordered" evidence="2">
    <location>
        <begin position="67"/>
        <end position="116"/>
    </location>
</feature>
<dbReference type="PANTHER" id="PTHR33678">
    <property type="entry name" value="BLL1576 PROTEIN"/>
    <property type="match status" value="1"/>
</dbReference>
<dbReference type="Proteomes" id="UP000019184">
    <property type="component" value="Unassembled WGS sequence"/>
</dbReference>
<dbReference type="InterPro" id="IPR052344">
    <property type="entry name" value="Transposase-related"/>
</dbReference>
<dbReference type="PANTHER" id="PTHR33678:SF1">
    <property type="entry name" value="BLL1576 PROTEIN"/>
    <property type="match status" value="1"/>
</dbReference>
<dbReference type="OrthoDB" id="9800877at2"/>
<protein>
    <submittedName>
        <fullName evidence="5">Transposase</fullName>
    </submittedName>
</protein>
<evidence type="ECO:0000259" key="4">
    <source>
        <dbReference type="Pfam" id="PF13007"/>
    </source>
</evidence>
<dbReference type="RefSeq" id="WP_034433114.1">
    <property type="nucleotide sequence ID" value="NZ_CBTK010000154.1"/>
</dbReference>
<dbReference type="InterPro" id="IPR024463">
    <property type="entry name" value="Transposase_TnpC_homeodom"/>
</dbReference>
<dbReference type="Pfam" id="PF13007">
    <property type="entry name" value="LZ_Tnp_IS66"/>
    <property type="match status" value="1"/>
</dbReference>
<evidence type="ECO:0000256" key="1">
    <source>
        <dbReference type="SAM" id="Coils"/>
    </source>
</evidence>
<accession>A0A7U7GBM0</accession>
<name>A0A7U7GBM0_9GAMM</name>
<dbReference type="NCBIfam" id="NF033517">
    <property type="entry name" value="transpos_IS66"/>
    <property type="match status" value="1"/>
</dbReference>
<evidence type="ECO:0000313" key="6">
    <source>
        <dbReference type="Proteomes" id="UP000019184"/>
    </source>
</evidence>
<organism evidence="5 6">
    <name type="scientific">Candidatus Contendobacter odensis Run_B_J11</name>
    <dbReference type="NCBI Taxonomy" id="1400861"/>
    <lineage>
        <taxon>Bacteria</taxon>
        <taxon>Pseudomonadati</taxon>
        <taxon>Pseudomonadota</taxon>
        <taxon>Gammaproteobacteria</taxon>
        <taxon>Candidatus Competibacteraceae</taxon>
        <taxon>Candidatus Contendibacter</taxon>
    </lineage>
</organism>